<protein>
    <submittedName>
        <fullName evidence="1">Uncharacterized protein</fullName>
    </submittedName>
</protein>
<evidence type="ECO:0000313" key="2">
    <source>
        <dbReference type="Proteomes" id="UP000014461"/>
    </source>
</evidence>
<evidence type="ECO:0000313" key="1">
    <source>
        <dbReference type="EMBL" id="GAD03581.1"/>
    </source>
</evidence>
<dbReference type="Proteomes" id="UP000014461">
    <property type="component" value="Unassembled WGS sequence"/>
</dbReference>
<reference evidence="1" key="1">
    <citation type="journal article" date="2013" name="Genome Announc.">
        <title>Draft Genome Sequence of Agarivorans albus Strain MKT 106T, an Agarolytic Marine Bacterium.</title>
        <authorList>
            <person name="Yasuike M."/>
            <person name="Nakamura Y."/>
            <person name="Kai W."/>
            <person name="Fujiwara A."/>
            <person name="Fukui Y."/>
            <person name="Satomi M."/>
            <person name="Sano M."/>
        </authorList>
    </citation>
    <scope>NUCLEOTIDE SEQUENCE [LARGE SCALE GENOMIC DNA]</scope>
</reference>
<dbReference type="EMBL" id="BARX01000029">
    <property type="protein sequence ID" value="GAD03581.1"/>
    <property type="molecule type" value="Genomic_DNA"/>
</dbReference>
<dbReference type="AlphaFoldDB" id="R9PU55"/>
<gene>
    <name evidence="1" type="ORF">AALB_3661</name>
</gene>
<organism evidence="1 2">
    <name type="scientific">Agarivorans albus MKT 106</name>
    <dbReference type="NCBI Taxonomy" id="1331007"/>
    <lineage>
        <taxon>Bacteria</taxon>
        <taxon>Pseudomonadati</taxon>
        <taxon>Pseudomonadota</taxon>
        <taxon>Gammaproteobacteria</taxon>
        <taxon>Alteromonadales</taxon>
        <taxon>Alteromonadaceae</taxon>
        <taxon>Agarivorans</taxon>
    </lineage>
</organism>
<comment type="caution">
    <text evidence="1">The sequence shown here is derived from an EMBL/GenBank/DDBJ whole genome shotgun (WGS) entry which is preliminary data.</text>
</comment>
<proteinExistence type="predicted"/>
<sequence>MSPANCACRTLQSILYSFDLRQIIVIAYQVAMKILSFDSAKIYKLMGFEYGAK</sequence>
<name>R9PU55_AGAAL</name>
<keyword evidence="2" id="KW-1185">Reference proteome</keyword>
<accession>R9PU55</accession>